<organism evidence="2 3">
    <name type="scientific">Protopolystoma xenopodis</name>
    <dbReference type="NCBI Taxonomy" id="117903"/>
    <lineage>
        <taxon>Eukaryota</taxon>
        <taxon>Metazoa</taxon>
        <taxon>Spiralia</taxon>
        <taxon>Lophotrochozoa</taxon>
        <taxon>Platyhelminthes</taxon>
        <taxon>Monogenea</taxon>
        <taxon>Polyopisthocotylea</taxon>
        <taxon>Polystomatidea</taxon>
        <taxon>Polystomatidae</taxon>
        <taxon>Protopolystoma</taxon>
    </lineage>
</organism>
<accession>A0A3S5CST3</accession>
<keyword evidence="3" id="KW-1185">Reference proteome</keyword>
<feature type="region of interest" description="Disordered" evidence="1">
    <location>
        <begin position="171"/>
        <end position="206"/>
    </location>
</feature>
<sequence length="206" mass="21953">MQHSLEATRARVGNSELSSAVPSSRLGQCLRRSIVGGAKSSDSGLFEPASRTRTWPTSSKYALLPSRLLLLLMMLMTLKMTRRVMPLAACLSDSTCLSLTAVRPSVRLHVGSSTSARWAGGEFREPGDSTSLLAGSPGNNLSKPTGKASACVIEPKISYPGHAVVIEARTSTQPQIRTTRPLCETPPLSAGTPSFGPSDPQFDHNY</sequence>
<proteinExistence type="predicted"/>
<gene>
    <name evidence="2" type="ORF">PXEA_LOCUS27135</name>
</gene>
<dbReference type="Proteomes" id="UP000784294">
    <property type="component" value="Unassembled WGS sequence"/>
</dbReference>
<dbReference type="AlphaFoldDB" id="A0A3S5CST3"/>
<evidence type="ECO:0000256" key="1">
    <source>
        <dbReference type="SAM" id="MobiDB-lite"/>
    </source>
</evidence>
<name>A0A3S5CST3_9PLAT</name>
<protein>
    <submittedName>
        <fullName evidence="2">Uncharacterized protein</fullName>
    </submittedName>
</protein>
<evidence type="ECO:0000313" key="2">
    <source>
        <dbReference type="EMBL" id="VEL33695.1"/>
    </source>
</evidence>
<reference evidence="2" key="1">
    <citation type="submission" date="2018-11" db="EMBL/GenBank/DDBJ databases">
        <authorList>
            <consortium name="Pathogen Informatics"/>
        </authorList>
    </citation>
    <scope>NUCLEOTIDE SEQUENCE</scope>
</reference>
<dbReference type="EMBL" id="CAAALY010246229">
    <property type="protein sequence ID" value="VEL33695.1"/>
    <property type="molecule type" value="Genomic_DNA"/>
</dbReference>
<evidence type="ECO:0000313" key="3">
    <source>
        <dbReference type="Proteomes" id="UP000784294"/>
    </source>
</evidence>
<comment type="caution">
    <text evidence="2">The sequence shown here is derived from an EMBL/GenBank/DDBJ whole genome shotgun (WGS) entry which is preliminary data.</text>
</comment>